<evidence type="ECO:0000313" key="12">
    <source>
        <dbReference type="EMBL" id="EXL09225.1"/>
    </source>
</evidence>
<dbReference type="CDD" id="cd00553">
    <property type="entry name" value="NAD_synthase"/>
    <property type="match status" value="1"/>
</dbReference>
<gene>
    <name evidence="8 12" type="primary">nadE</name>
    <name evidence="12" type="ORF">BG36_23435</name>
    <name evidence="13" type="ORF">DES43_102207</name>
</gene>
<dbReference type="AlphaFoldDB" id="A0A011VLB3"/>
<dbReference type="GO" id="GO:0008795">
    <property type="term" value="F:NAD+ synthase activity"/>
    <property type="evidence" value="ECO:0007669"/>
    <property type="project" value="UniProtKB-UniRule"/>
</dbReference>
<feature type="binding site" evidence="8">
    <location>
        <position position="219"/>
    </location>
    <ligand>
        <name>deamido-NAD(+)</name>
        <dbReference type="ChEBI" id="CHEBI:58437"/>
        <note>ligand shared between two neighboring subunits</note>
    </ligand>
</feature>
<keyword evidence="5 8" id="KW-0067">ATP-binding</keyword>
<feature type="binding site" evidence="8">
    <location>
        <position position="228"/>
    </location>
    <ligand>
        <name>ATP</name>
        <dbReference type="ChEBI" id="CHEBI:30616"/>
    </ligand>
</feature>
<feature type="binding site" evidence="8">
    <location>
        <begin position="43"/>
        <end position="50"/>
    </location>
    <ligand>
        <name>ATP</name>
        <dbReference type="ChEBI" id="CHEBI:30616"/>
    </ligand>
</feature>
<evidence type="ECO:0000259" key="11">
    <source>
        <dbReference type="Pfam" id="PF02540"/>
    </source>
</evidence>
<dbReference type="InterPro" id="IPR003694">
    <property type="entry name" value="NAD_synthase"/>
</dbReference>
<dbReference type="STRING" id="69279.BG36_23435"/>
<dbReference type="GO" id="GO:0005524">
    <property type="term" value="F:ATP binding"/>
    <property type="evidence" value="ECO:0007669"/>
    <property type="project" value="UniProtKB-UniRule"/>
</dbReference>
<keyword evidence="6 8" id="KW-0460">Magnesium</keyword>
<keyword evidence="15" id="KW-1185">Reference proteome</keyword>
<keyword evidence="7 8" id="KW-0520">NAD</keyword>
<dbReference type="RefSeq" id="WP_035025270.1">
    <property type="nucleotide sequence ID" value="NZ_KK073882.1"/>
</dbReference>
<feature type="binding site" evidence="8">
    <location>
        <position position="199"/>
    </location>
    <ligand>
        <name>ATP</name>
        <dbReference type="ChEBI" id="CHEBI:30616"/>
    </ligand>
</feature>
<evidence type="ECO:0000256" key="2">
    <source>
        <dbReference type="ARBA" id="ARBA00022598"/>
    </source>
</evidence>
<evidence type="ECO:0000256" key="7">
    <source>
        <dbReference type="ARBA" id="ARBA00023027"/>
    </source>
</evidence>
<name>A0A011VLB3_9HYPH</name>
<dbReference type="PANTHER" id="PTHR23090:SF9">
    <property type="entry name" value="GLUTAMINE-DEPENDENT NAD(+) SYNTHETASE"/>
    <property type="match status" value="1"/>
</dbReference>
<feature type="domain" description="NAD/GMP synthase" evidence="11">
    <location>
        <begin position="22"/>
        <end position="108"/>
    </location>
</feature>
<protein>
    <recommendedName>
        <fullName evidence="8 10">NH(3)-dependent NAD(+) synthetase</fullName>
        <ecNumber evidence="8 10">6.3.1.5</ecNumber>
    </recommendedName>
</protein>
<dbReference type="SUPFAM" id="SSF52402">
    <property type="entry name" value="Adenine nucleotide alpha hydrolases-like"/>
    <property type="match status" value="1"/>
</dbReference>
<dbReference type="Gene3D" id="3.40.50.620">
    <property type="entry name" value="HUPs"/>
    <property type="match status" value="1"/>
</dbReference>
<feature type="binding site" description="in other chain" evidence="8">
    <location>
        <position position="212"/>
    </location>
    <ligand>
        <name>deamido-NAD(+)</name>
        <dbReference type="ChEBI" id="CHEBI:58437"/>
        <note>ligand shared between two neighboring subunits</note>
    </ligand>
</feature>
<feature type="binding site" evidence="8">
    <location>
        <position position="49"/>
    </location>
    <ligand>
        <name>Mg(2+)</name>
        <dbReference type="ChEBI" id="CHEBI:18420"/>
    </ligand>
</feature>
<reference evidence="12 14" key="1">
    <citation type="submission" date="2014-02" db="EMBL/GenBank/DDBJ databases">
        <title>Aquamicrobium defluvii Genome sequencing.</title>
        <authorList>
            <person name="Wang X."/>
        </authorList>
    </citation>
    <scope>NUCLEOTIDE SEQUENCE [LARGE SCALE GENOMIC DNA]</scope>
    <source>
        <strain evidence="12 14">W13Z1</strain>
    </source>
</reference>
<sequence length="326" mass="36211">MPGGLAFSRRTLDIDARSETDRIVEALRKQLRGAVRRRGLVLGLSGGIDSSVCAALAARAVGPKNVFCLFMPEHDSDPISLHLGRLVADTFGLDGTVEDIGPTLAAMGCYERRDSFIREVEPDYGPGWSNKIVFANALTTSGFNISSLVVRNPQGEIRKHRLPAHVYLGIVAATNMKQRTRKQFEYYHADRLNYAVVGTPNLLEYDQGFFVKNGDGAADVKPIAHLYKSQVYQLAEYLGVPEEVRRRPPTTDTYSLAQTQEEFYFALPYDRMDLCLYGLNRCIAAAEVAKAASLTEDEVKLVWCDITAKRKAARYLHLPPQTVVPV</sequence>
<feature type="binding site" description="in other chain" evidence="8">
    <location>
        <position position="179"/>
    </location>
    <ligand>
        <name>deamido-NAD(+)</name>
        <dbReference type="ChEBI" id="CHEBI:58437"/>
        <note>ligand shared between two neighboring subunits</note>
    </ligand>
</feature>
<dbReference type="EMBL" id="JENY01000008">
    <property type="protein sequence ID" value="EXL09225.1"/>
    <property type="molecule type" value="Genomic_DNA"/>
</dbReference>
<evidence type="ECO:0000256" key="6">
    <source>
        <dbReference type="ARBA" id="ARBA00022842"/>
    </source>
</evidence>
<accession>A0A011VLB3</accession>
<dbReference type="GO" id="GO:0046872">
    <property type="term" value="F:metal ion binding"/>
    <property type="evidence" value="ECO:0007669"/>
    <property type="project" value="UniProtKB-KW"/>
</dbReference>
<evidence type="ECO:0000256" key="4">
    <source>
        <dbReference type="ARBA" id="ARBA00022741"/>
    </source>
</evidence>
<dbReference type="GO" id="GO:0005737">
    <property type="term" value="C:cytoplasm"/>
    <property type="evidence" value="ECO:0007669"/>
    <property type="project" value="InterPro"/>
</dbReference>
<dbReference type="Proteomes" id="UP000294958">
    <property type="component" value="Unassembled WGS sequence"/>
</dbReference>
<dbReference type="NCBIfam" id="NF002048">
    <property type="entry name" value="PRK00876.1"/>
    <property type="match status" value="1"/>
</dbReference>
<evidence type="ECO:0000313" key="15">
    <source>
        <dbReference type="Proteomes" id="UP000294958"/>
    </source>
</evidence>
<dbReference type="UniPathway" id="UPA00253">
    <property type="reaction ID" value="UER00333"/>
</dbReference>
<comment type="pathway">
    <text evidence="8">Cofactor biosynthesis; NAD(+) biosynthesis; NAD(+) from deamido-NAD(+) (ammonia route): step 1/1.</text>
</comment>
<dbReference type="GO" id="GO:0004359">
    <property type="term" value="F:glutaminase activity"/>
    <property type="evidence" value="ECO:0007669"/>
    <property type="project" value="InterPro"/>
</dbReference>
<evidence type="ECO:0000256" key="8">
    <source>
        <dbReference type="HAMAP-Rule" id="MF_00193"/>
    </source>
</evidence>
<dbReference type="GO" id="GO:0009435">
    <property type="term" value="P:NAD+ biosynthetic process"/>
    <property type="evidence" value="ECO:0007669"/>
    <property type="project" value="UniProtKB-UniRule"/>
</dbReference>
<dbReference type="EMBL" id="SNZF01000002">
    <property type="protein sequence ID" value="TDR37658.1"/>
    <property type="molecule type" value="Genomic_DNA"/>
</dbReference>
<evidence type="ECO:0000313" key="14">
    <source>
        <dbReference type="Proteomes" id="UP000019849"/>
    </source>
</evidence>
<proteinExistence type="inferred from homology"/>
<dbReference type="NCBIfam" id="TIGR00552">
    <property type="entry name" value="nadE"/>
    <property type="match status" value="1"/>
</dbReference>
<organism evidence="12 14">
    <name type="scientific">Aquamicrobium defluvii</name>
    <dbReference type="NCBI Taxonomy" id="69279"/>
    <lineage>
        <taxon>Bacteria</taxon>
        <taxon>Pseudomonadati</taxon>
        <taxon>Pseudomonadota</taxon>
        <taxon>Alphaproteobacteria</taxon>
        <taxon>Hyphomicrobiales</taxon>
        <taxon>Phyllobacteriaceae</taxon>
        <taxon>Aquamicrobium</taxon>
    </lineage>
</organism>
<reference evidence="13 15" key="2">
    <citation type="submission" date="2019-03" db="EMBL/GenBank/DDBJ databases">
        <title>Genomic Encyclopedia of Type Strains, Phase IV (KMG-IV): sequencing the most valuable type-strain genomes for metagenomic binning, comparative biology and taxonomic classification.</title>
        <authorList>
            <person name="Goeker M."/>
        </authorList>
    </citation>
    <scope>NUCLEOTIDE SEQUENCE [LARGE SCALE GENOMIC DNA]</scope>
    <source>
        <strain evidence="13 15">DSM 11603</strain>
    </source>
</reference>
<dbReference type="HAMAP" id="MF_00193">
    <property type="entry name" value="NadE_ammonia_dep"/>
    <property type="match status" value="1"/>
</dbReference>
<feature type="binding site" evidence="8">
    <location>
        <position position="204"/>
    </location>
    <ligand>
        <name>Mg(2+)</name>
        <dbReference type="ChEBI" id="CHEBI:18420"/>
    </ligand>
</feature>
<dbReference type="Proteomes" id="UP000019849">
    <property type="component" value="Unassembled WGS sequence"/>
</dbReference>
<dbReference type="PANTHER" id="PTHR23090">
    <property type="entry name" value="NH 3 /GLUTAMINE-DEPENDENT NAD + SYNTHETASE"/>
    <property type="match status" value="1"/>
</dbReference>
<evidence type="ECO:0000256" key="9">
    <source>
        <dbReference type="RuleBase" id="RU003811"/>
    </source>
</evidence>
<evidence type="ECO:0000256" key="1">
    <source>
        <dbReference type="ARBA" id="ARBA00005859"/>
    </source>
</evidence>
<keyword evidence="4 8" id="KW-0547">Nucleotide-binding</keyword>
<dbReference type="EC" id="6.3.1.5" evidence="8 10"/>
<feature type="binding site" evidence="8">
    <location>
        <position position="250"/>
    </location>
    <ligand>
        <name>ATP</name>
        <dbReference type="ChEBI" id="CHEBI:30616"/>
    </ligand>
</feature>
<dbReference type="InterPro" id="IPR022926">
    <property type="entry name" value="NH(3)-dep_NAD(+)_synth"/>
</dbReference>
<evidence type="ECO:0000256" key="5">
    <source>
        <dbReference type="ARBA" id="ARBA00022840"/>
    </source>
</evidence>
<dbReference type="Pfam" id="PF02540">
    <property type="entry name" value="NAD_synthase"/>
    <property type="match status" value="2"/>
</dbReference>
<keyword evidence="3 8" id="KW-0479">Metal-binding</keyword>
<dbReference type="InterPro" id="IPR014729">
    <property type="entry name" value="Rossmann-like_a/b/a_fold"/>
</dbReference>
<dbReference type="InterPro" id="IPR022310">
    <property type="entry name" value="NAD/GMP_synthase"/>
</dbReference>
<dbReference type="OrthoDB" id="3266517at2"/>
<evidence type="ECO:0000313" key="13">
    <source>
        <dbReference type="EMBL" id="TDR37658.1"/>
    </source>
</evidence>
<dbReference type="GO" id="GO:0003952">
    <property type="term" value="F:NAD+ synthase (glutamine-hydrolyzing) activity"/>
    <property type="evidence" value="ECO:0007669"/>
    <property type="project" value="InterPro"/>
</dbReference>
<comment type="subunit">
    <text evidence="8">Homodimer.</text>
</comment>
<dbReference type="PATRIC" id="fig|69279.3.peg.1611"/>
<evidence type="ECO:0000256" key="10">
    <source>
        <dbReference type="RuleBase" id="RU003812"/>
    </source>
</evidence>
<dbReference type="HOGENOM" id="CLU_059327_0_0_5"/>
<keyword evidence="2 8" id="KW-0436">Ligase</keyword>
<dbReference type="eggNOG" id="COG0171">
    <property type="taxonomic scope" value="Bacteria"/>
</dbReference>
<feature type="domain" description="NAD/GMP synthase" evidence="11">
    <location>
        <begin position="171"/>
        <end position="302"/>
    </location>
</feature>
<comment type="similarity">
    <text evidence="1 8 9">Belongs to the NAD synthetase family.</text>
</comment>
<comment type="caution">
    <text evidence="8">Lacks conserved residue(s) required for the propagation of feature annotation.</text>
</comment>
<comment type="catalytic activity">
    <reaction evidence="8 10">
        <text>deamido-NAD(+) + NH4(+) + ATP = AMP + diphosphate + NAD(+) + H(+)</text>
        <dbReference type="Rhea" id="RHEA:21188"/>
        <dbReference type="ChEBI" id="CHEBI:15378"/>
        <dbReference type="ChEBI" id="CHEBI:28938"/>
        <dbReference type="ChEBI" id="CHEBI:30616"/>
        <dbReference type="ChEBI" id="CHEBI:33019"/>
        <dbReference type="ChEBI" id="CHEBI:57540"/>
        <dbReference type="ChEBI" id="CHEBI:58437"/>
        <dbReference type="ChEBI" id="CHEBI:456215"/>
        <dbReference type="EC" id="6.3.1.5"/>
    </reaction>
</comment>
<evidence type="ECO:0000256" key="3">
    <source>
        <dbReference type="ARBA" id="ARBA00022723"/>
    </source>
</evidence>
<comment type="function">
    <text evidence="8">Catalyzes the ATP-dependent amidation of deamido-NAD to form NAD. Uses ammonia as a nitrogen source.</text>
</comment>
<comment type="caution">
    <text evidence="12">The sequence shown here is derived from an EMBL/GenBank/DDBJ whole genome shotgun (WGS) entry which is preliminary data.</text>
</comment>